<accession>A0AAR2LPV9</accession>
<dbReference type="InterPro" id="IPR029006">
    <property type="entry name" value="ADF-H/Gelsolin-like_dom_sf"/>
</dbReference>
<evidence type="ECO:0000313" key="7">
    <source>
        <dbReference type="Ensembl" id="ENSPNAP00000076356.1"/>
    </source>
</evidence>
<dbReference type="SUPFAM" id="SSF55753">
    <property type="entry name" value="Actin depolymerizing proteins"/>
    <property type="match status" value="4"/>
</dbReference>
<dbReference type="Proteomes" id="UP001501920">
    <property type="component" value="Chromosome 21"/>
</dbReference>
<evidence type="ECO:0000259" key="6">
    <source>
        <dbReference type="PROSITE" id="PS51089"/>
    </source>
</evidence>
<dbReference type="AlphaFoldDB" id="A0AAR2LPV9"/>
<dbReference type="CDD" id="cd11289">
    <property type="entry name" value="gelsolin_S2_like"/>
    <property type="match status" value="1"/>
</dbReference>
<dbReference type="InterPro" id="IPR007123">
    <property type="entry name" value="Gelsolin-like_dom"/>
</dbReference>
<dbReference type="GO" id="GO:0008154">
    <property type="term" value="P:actin polymerization or depolymerization"/>
    <property type="evidence" value="ECO:0007669"/>
    <property type="project" value="TreeGrafter"/>
</dbReference>
<dbReference type="GO" id="GO:0005546">
    <property type="term" value="F:phosphatidylinositol-4,5-bisphosphate binding"/>
    <property type="evidence" value="ECO:0007669"/>
    <property type="project" value="TreeGrafter"/>
</dbReference>
<dbReference type="InterPro" id="IPR036886">
    <property type="entry name" value="Villin_headpiece_dom_sf"/>
</dbReference>
<keyword evidence="3" id="KW-0677">Repeat</keyword>
<evidence type="ECO:0000256" key="4">
    <source>
        <dbReference type="ARBA" id="ARBA00022837"/>
    </source>
</evidence>
<keyword evidence="2" id="KW-0117">Actin capping</keyword>
<dbReference type="SMART" id="SM00153">
    <property type="entry name" value="VHP"/>
    <property type="match status" value="1"/>
</dbReference>
<dbReference type="PANTHER" id="PTHR11977:SF33">
    <property type="entry name" value="ADVILLIN"/>
    <property type="match status" value="1"/>
</dbReference>
<dbReference type="CDD" id="cd11291">
    <property type="entry name" value="gelsolin_S6_like"/>
    <property type="match status" value="1"/>
</dbReference>
<keyword evidence="4" id="KW-0106">Calcium</keyword>
<dbReference type="GO" id="GO:0051015">
    <property type="term" value="F:actin filament binding"/>
    <property type="evidence" value="ECO:0007669"/>
    <property type="project" value="InterPro"/>
</dbReference>
<evidence type="ECO:0000256" key="1">
    <source>
        <dbReference type="ARBA" id="ARBA00008418"/>
    </source>
</evidence>
<reference evidence="7" key="2">
    <citation type="submission" date="2025-08" db="UniProtKB">
        <authorList>
            <consortium name="Ensembl"/>
        </authorList>
    </citation>
    <scope>IDENTIFICATION</scope>
</reference>
<dbReference type="PRINTS" id="PR00597">
    <property type="entry name" value="GELSOLIN"/>
</dbReference>
<dbReference type="InterPro" id="IPR007122">
    <property type="entry name" value="Villin/Gelsolin"/>
</dbReference>
<name>A0AAR2LPV9_PYGNA</name>
<dbReference type="GO" id="GO:0005737">
    <property type="term" value="C:cytoplasm"/>
    <property type="evidence" value="ECO:0007669"/>
    <property type="project" value="TreeGrafter"/>
</dbReference>
<protein>
    <recommendedName>
        <fullName evidence="6">HP domain-containing protein</fullName>
    </recommendedName>
</protein>
<evidence type="ECO:0000256" key="2">
    <source>
        <dbReference type="ARBA" id="ARBA00022467"/>
    </source>
</evidence>
<keyword evidence="8" id="KW-1185">Reference proteome</keyword>
<dbReference type="SUPFAM" id="SSF82754">
    <property type="entry name" value="C-terminal, gelsolin-like domain of Sec23/24"/>
    <property type="match status" value="2"/>
</dbReference>
<proteinExistence type="inferred from homology"/>
<evidence type="ECO:0000256" key="5">
    <source>
        <dbReference type="ARBA" id="ARBA00023203"/>
    </source>
</evidence>
<sequence length="770" mass="86764">MKYVFNNITKTEVSWFPGVEDIITLLCSRTQTKKVGSTLSYNIHYWIGSQSTQDEQGAAAVYTIQLDDFLGQTPVQHREVQHHESSTFCGYFKQGIIYKQGGVASGMRHVETNCYDIRRLLHVKGQRKVTAKEVEMSWKSFNLGDVFLLDLGKTIIQWNGPDSNKQERLKGMLLAKDIRDRERGGRAEIGVIEGDAEKNSPHLMEALTSILGERPATLPSGTPDEIADQEQMGQVILYHVSDADGEMKVREVAARPLVKDLLNHDDCYILDQGGVKLFVWKGKRANKAEKQAAMSRALEFIKLKSYPHTTNVEAVNDGAESALFKQMFQSWTVRDQTVGLGRTHTVGKIAKVSQEKFDASTMHVMPEVAAQERMVDDGSGQVQVWRIENLELAAVDPKTYGYFYGGDCYLVLYTYEVHGKKNYILYMWQVKLCTALFGLLTASALIHHQRAHIVEKHYKNSSEHVTTFGKSTTQGLYGLESDYGGTSRKGGSDPEPPVRLFQVSGSDSSNTKAIEVPALAASLNSNDVFLLKSQGAIYLWYGKVSAVLGKDSFSAEIMAEGQEPMEFWSLLGGKAPYANDKKLQQVTLDYQPRLFECSNKTGRFIVTEVTQFNQDDLSEDDVMLLDTWDQIFLWIGNQANEVERQESVVTCQEYLRTHPGARDCDTPILLVKQGFEPPTFTGWFTAWDPTKWSEMNAKQSNAENKTYELHPPEKLINQTADELPGGVNPKEREKHLSDADFLAVFGMSKDEFFSLPQWKQWNVKKKHGLF</sequence>
<dbReference type="FunFam" id="3.40.20.10:FF:000005">
    <property type="entry name" value="Gelsolin"/>
    <property type="match status" value="1"/>
</dbReference>
<feature type="domain" description="HP" evidence="6">
    <location>
        <begin position="704"/>
        <end position="770"/>
    </location>
</feature>
<evidence type="ECO:0000256" key="3">
    <source>
        <dbReference type="ARBA" id="ARBA00022737"/>
    </source>
</evidence>
<organism evidence="7 8">
    <name type="scientific">Pygocentrus nattereri</name>
    <name type="common">Red-bellied piranha</name>
    <dbReference type="NCBI Taxonomy" id="42514"/>
    <lineage>
        <taxon>Eukaryota</taxon>
        <taxon>Metazoa</taxon>
        <taxon>Chordata</taxon>
        <taxon>Craniata</taxon>
        <taxon>Vertebrata</taxon>
        <taxon>Euteleostomi</taxon>
        <taxon>Actinopterygii</taxon>
        <taxon>Neopterygii</taxon>
        <taxon>Teleostei</taxon>
        <taxon>Ostariophysi</taxon>
        <taxon>Characiformes</taxon>
        <taxon>Characoidei</taxon>
        <taxon>Pygocentrus</taxon>
    </lineage>
</organism>
<dbReference type="InterPro" id="IPR003128">
    <property type="entry name" value="Villin_headpiece"/>
</dbReference>
<dbReference type="CDD" id="cd11292">
    <property type="entry name" value="gelsolin_S3_like"/>
    <property type="match status" value="1"/>
</dbReference>
<dbReference type="SMART" id="SM00262">
    <property type="entry name" value="GEL"/>
    <property type="match status" value="6"/>
</dbReference>
<dbReference type="InterPro" id="IPR036180">
    <property type="entry name" value="Gelsolin-like_dom_sf"/>
</dbReference>
<dbReference type="Pfam" id="PF00626">
    <property type="entry name" value="Gelsolin"/>
    <property type="match status" value="5"/>
</dbReference>
<reference evidence="7" key="3">
    <citation type="submission" date="2025-09" db="UniProtKB">
        <authorList>
            <consortium name="Ensembl"/>
        </authorList>
    </citation>
    <scope>IDENTIFICATION</scope>
</reference>
<dbReference type="Gene3D" id="3.40.20.10">
    <property type="entry name" value="Severin"/>
    <property type="match status" value="5"/>
</dbReference>
<dbReference type="FunFam" id="3.40.20.10:FF:000001">
    <property type="entry name" value="Gelsolin"/>
    <property type="match status" value="1"/>
</dbReference>
<dbReference type="GeneTree" id="ENSGT00940000159587"/>
<dbReference type="GO" id="GO:0051016">
    <property type="term" value="P:barbed-end actin filament capping"/>
    <property type="evidence" value="ECO:0007669"/>
    <property type="project" value="TreeGrafter"/>
</dbReference>
<keyword evidence="5" id="KW-0009">Actin-binding</keyword>
<dbReference type="CDD" id="cd11288">
    <property type="entry name" value="gelsolin_S5_like"/>
    <property type="match status" value="1"/>
</dbReference>
<gene>
    <name evidence="7" type="primary">AVIL</name>
</gene>
<dbReference type="Gene3D" id="1.10.950.10">
    <property type="entry name" value="Villin headpiece domain"/>
    <property type="match status" value="1"/>
</dbReference>
<dbReference type="SUPFAM" id="SSF47050">
    <property type="entry name" value="VHP, Villin headpiece domain"/>
    <property type="match status" value="1"/>
</dbReference>
<dbReference type="PANTHER" id="PTHR11977">
    <property type="entry name" value="VILLIN"/>
    <property type="match status" value="1"/>
</dbReference>
<dbReference type="FunFam" id="3.40.20.10:FF:000027">
    <property type="entry name" value="Villin 1"/>
    <property type="match status" value="1"/>
</dbReference>
<dbReference type="PROSITE" id="PS51089">
    <property type="entry name" value="HP"/>
    <property type="match status" value="1"/>
</dbReference>
<dbReference type="Ensembl" id="ENSPNAT00000081275.1">
    <property type="protein sequence ID" value="ENSPNAP00000076356.1"/>
    <property type="gene ID" value="ENSPNAG00000000250.2"/>
</dbReference>
<comment type="similarity">
    <text evidence="1">Belongs to the villin/gelsolin family.</text>
</comment>
<evidence type="ECO:0000313" key="8">
    <source>
        <dbReference type="Proteomes" id="UP001501920"/>
    </source>
</evidence>
<dbReference type="GO" id="GO:0015629">
    <property type="term" value="C:actin cytoskeleton"/>
    <property type="evidence" value="ECO:0007669"/>
    <property type="project" value="TreeGrafter"/>
</dbReference>
<dbReference type="Pfam" id="PF02209">
    <property type="entry name" value="VHP"/>
    <property type="match status" value="1"/>
</dbReference>
<reference evidence="7 8" key="1">
    <citation type="submission" date="2020-10" db="EMBL/GenBank/DDBJ databases">
        <title>Pygocentrus nattereri (red-bellied piranha) genome, fPygNat1, primary haplotype.</title>
        <authorList>
            <person name="Myers G."/>
            <person name="Meyer A."/>
            <person name="Karagic N."/>
            <person name="Pippel M."/>
            <person name="Winkler S."/>
            <person name="Tracey A."/>
            <person name="Wood J."/>
            <person name="Formenti G."/>
            <person name="Howe K."/>
            <person name="Fedrigo O."/>
            <person name="Jarvis E.D."/>
        </authorList>
    </citation>
    <scope>NUCLEOTIDE SEQUENCE [LARGE SCALE GENOMIC DNA]</scope>
</reference>
<dbReference type="GO" id="GO:0051014">
    <property type="term" value="P:actin filament severing"/>
    <property type="evidence" value="ECO:0007669"/>
    <property type="project" value="TreeGrafter"/>
</dbReference>